<gene>
    <name evidence="6" type="ORF">AB0T83_03180</name>
</gene>
<evidence type="ECO:0000313" key="7">
    <source>
        <dbReference type="Proteomes" id="UP001553161"/>
    </source>
</evidence>
<feature type="signal peptide" evidence="4">
    <location>
        <begin position="1"/>
        <end position="26"/>
    </location>
</feature>
<sequence>MTKTGGGIIRKLSKFITMGVALVALAACDPAAITSGGRGGKAQVALLVPSGSADGNVAFLAQSLVNAAKLAVADLEGTDIDLRVYDTAGNASQAANMARNAVAEGADVIVGPLFAEAAAAVGVAVAGTNTAVLSFSNNADIAGGNVFVLGATFDNTARRMMGYAKKQGIDSVMVVNGQTTAEQIGRDAIVRAAQDYGIRIAGSESFAMSQEGVVAAAPRIVAQTQASAAAALFLTSNTDTALPIITQLLPEQGLTPESIQYIGLTRWDVPASALALPGVQGGWFALPDTQALNQFSSRYSTAFGTAPHSIAGLGYDGIAAVGALAGSGNGLSPASFTQSRGFAGASGVFRFLQNGSNQRALSVATIQNKAVRILDPAPKSFGVAGL</sequence>
<evidence type="ECO:0000313" key="6">
    <source>
        <dbReference type="EMBL" id="MEV8465785.1"/>
    </source>
</evidence>
<dbReference type="RefSeq" id="WP_366191480.1">
    <property type="nucleotide sequence ID" value="NZ_JBFBVU010000002.1"/>
</dbReference>
<organism evidence="6 7">
    <name type="scientific">Meridianimarinicoccus marinus</name>
    <dbReference type="NCBI Taxonomy" id="3231483"/>
    <lineage>
        <taxon>Bacteria</taxon>
        <taxon>Pseudomonadati</taxon>
        <taxon>Pseudomonadota</taxon>
        <taxon>Alphaproteobacteria</taxon>
        <taxon>Rhodobacterales</taxon>
        <taxon>Paracoccaceae</taxon>
        <taxon>Meridianimarinicoccus</taxon>
    </lineage>
</organism>
<dbReference type="EMBL" id="JBFBVU010000002">
    <property type="protein sequence ID" value="MEV8465785.1"/>
    <property type="molecule type" value="Genomic_DNA"/>
</dbReference>
<feature type="domain" description="Leucine-binding protein" evidence="5">
    <location>
        <begin position="54"/>
        <end position="367"/>
    </location>
</feature>
<dbReference type="SUPFAM" id="SSF53822">
    <property type="entry name" value="Periplasmic binding protein-like I"/>
    <property type="match status" value="1"/>
</dbReference>
<dbReference type="InterPro" id="IPR028081">
    <property type="entry name" value="Leu-bd"/>
</dbReference>
<evidence type="ECO:0000256" key="4">
    <source>
        <dbReference type="SAM" id="SignalP"/>
    </source>
</evidence>
<name>A0ABV3L2N0_9RHOB</name>
<keyword evidence="2 4" id="KW-0732">Signal</keyword>
<keyword evidence="3" id="KW-0029">Amino-acid transport</keyword>
<evidence type="ECO:0000256" key="2">
    <source>
        <dbReference type="ARBA" id="ARBA00022729"/>
    </source>
</evidence>
<dbReference type="Pfam" id="PF13458">
    <property type="entry name" value="Peripla_BP_6"/>
    <property type="match status" value="1"/>
</dbReference>
<keyword evidence="3" id="KW-0813">Transport</keyword>
<accession>A0ABV3L2N0</accession>
<dbReference type="PROSITE" id="PS51257">
    <property type="entry name" value="PROKAR_LIPOPROTEIN"/>
    <property type="match status" value="1"/>
</dbReference>
<dbReference type="InterPro" id="IPR028082">
    <property type="entry name" value="Peripla_BP_I"/>
</dbReference>
<dbReference type="PANTHER" id="PTHR30483">
    <property type="entry name" value="LEUCINE-SPECIFIC-BINDING PROTEIN"/>
    <property type="match status" value="1"/>
</dbReference>
<dbReference type="Proteomes" id="UP001553161">
    <property type="component" value="Unassembled WGS sequence"/>
</dbReference>
<feature type="chain" id="PRO_5045217772" evidence="4">
    <location>
        <begin position="27"/>
        <end position="386"/>
    </location>
</feature>
<dbReference type="CDD" id="cd06339">
    <property type="entry name" value="PBP1_YraM_LppC_lipoprotein-like"/>
    <property type="match status" value="1"/>
</dbReference>
<evidence type="ECO:0000256" key="3">
    <source>
        <dbReference type="ARBA" id="ARBA00022970"/>
    </source>
</evidence>
<comment type="caution">
    <text evidence="6">The sequence shown here is derived from an EMBL/GenBank/DDBJ whole genome shotgun (WGS) entry which is preliminary data.</text>
</comment>
<comment type="similarity">
    <text evidence="1">Belongs to the leucine-binding protein family.</text>
</comment>
<evidence type="ECO:0000259" key="5">
    <source>
        <dbReference type="Pfam" id="PF13458"/>
    </source>
</evidence>
<protein>
    <submittedName>
        <fullName evidence="6">Penicillin-binding protein activator</fullName>
    </submittedName>
</protein>
<proteinExistence type="inferred from homology"/>
<dbReference type="InterPro" id="IPR051010">
    <property type="entry name" value="BCAA_transport"/>
</dbReference>
<keyword evidence="7" id="KW-1185">Reference proteome</keyword>
<dbReference type="Gene3D" id="3.40.50.2300">
    <property type="match status" value="2"/>
</dbReference>
<evidence type="ECO:0000256" key="1">
    <source>
        <dbReference type="ARBA" id="ARBA00010062"/>
    </source>
</evidence>
<reference evidence="6 7" key="1">
    <citation type="submission" date="2024-07" db="EMBL/GenBank/DDBJ databases">
        <authorList>
            <person name="Kang M."/>
        </authorList>
    </citation>
    <scope>NUCLEOTIDE SEQUENCE [LARGE SCALE GENOMIC DNA]</scope>
    <source>
        <strain evidence="6 7">DFM31</strain>
    </source>
</reference>
<dbReference type="PANTHER" id="PTHR30483:SF6">
    <property type="entry name" value="PERIPLASMIC BINDING PROTEIN OF ABC TRANSPORTER FOR NATURAL AMINO ACIDS"/>
    <property type="match status" value="1"/>
</dbReference>